<dbReference type="PATRIC" id="fig|52133.19.peg.2974"/>
<feature type="domain" description="Tail sheath protein subtilisin-like" evidence="2">
    <location>
        <begin position="217"/>
        <end position="380"/>
    </location>
</feature>
<reference evidence="4 5" key="1">
    <citation type="journal article" date="2016" name="Sci. Rep.">
        <title>Genomic and phenotypic characterization of the species Acinetobacter venetianus.</title>
        <authorList>
            <person name="Fondi M."/>
            <person name="Maida I."/>
            <person name="Perrin E."/>
            <person name="Orlandini V."/>
            <person name="La Torre L."/>
            <person name="Bosi E."/>
            <person name="Negroni A."/>
            <person name="Zanaroli G."/>
            <person name="Fava F."/>
            <person name="Decorosi F."/>
            <person name="Giovannetti L."/>
            <person name="Viti C."/>
            <person name="Vaneechoutte M."/>
            <person name="Dijkshoorn L."/>
            <person name="Fani R."/>
        </authorList>
    </citation>
    <scope>NUCLEOTIDE SEQUENCE [LARGE SCALE GENOMIC DNA]</scope>
    <source>
        <strain evidence="4 5">LUH13518</strain>
    </source>
</reference>
<dbReference type="InterPro" id="IPR007067">
    <property type="entry name" value="Tail_sheath"/>
</dbReference>
<evidence type="ECO:0000313" key="4">
    <source>
        <dbReference type="EMBL" id="KXZ68768.1"/>
    </source>
</evidence>
<dbReference type="InterPro" id="IPR020287">
    <property type="entry name" value="Tail_sheath_C"/>
</dbReference>
<dbReference type="Pfam" id="PF04984">
    <property type="entry name" value="Phage_sheath_1"/>
    <property type="match status" value="1"/>
</dbReference>
<dbReference type="RefSeq" id="WP_061525483.1">
    <property type="nucleotide sequence ID" value="NZ_JRHX01000087.1"/>
</dbReference>
<gene>
    <name evidence="4" type="ORF">AVENLUH13518_02928</name>
</gene>
<dbReference type="InterPro" id="IPR035089">
    <property type="entry name" value="Phage_sheath_subtilisin"/>
</dbReference>
<dbReference type="PIRSF" id="PIRSF007349">
    <property type="entry name" value="Tsp_L"/>
    <property type="match status" value="1"/>
</dbReference>
<organism evidence="4 5">
    <name type="scientific">Acinetobacter venetianus</name>
    <dbReference type="NCBI Taxonomy" id="52133"/>
    <lineage>
        <taxon>Bacteria</taxon>
        <taxon>Pseudomonadati</taxon>
        <taxon>Pseudomonadota</taxon>
        <taxon>Gammaproteobacteria</taxon>
        <taxon>Moraxellales</taxon>
        <taxon>Moraxellaceae</taxon>
        <taxon>Acinetobacter</taxon>
    </lineage>
</organism>
<name>A0A150HR37_9GAMM</name>
<dbReference type="EMBL" id="JRHX01000087">
    <property type="protein sequence ID" value="KXZ68768.1"/>
    <property type="molecule type" value="Genomic_DNA"/>
</dbReference>
<proteinExistence type="inferred from homology"/>
<evidence type="ECO:0000259" key="2">
    <source>
        <dbReference type="Pfam" id="PF04984"/>
    </source>
</evidence>
<evidence type="ECO:0000259" key="3">
    <source>
        <dbReference type="Pfam" id="PF17482"/>
    </source>
</evidence>
<comment type="caution">
    <text evidence="4">The sequence shown here is derived from an EMBL/GenBank/DDBJ whole genome shotgun (WGS) entry which is preliminary data.</text>
</comment>
<sequence length="503" mass="53511">MIPFSNVPNDVRVPLFYAEVDNTQANSATAVQRALIIGQMTDLGVATADIPQICGGVGDAQAKYGINSQLAAMVAAYRKNDDFGEVWCLPLADPVEAPKATNTITIAGTPTKGGVISLYVGGGGYWGDGSGLYQVPVNTLSTPATIASALVNMINADLKSPITAEAGVGVGEVVLTAVHAGATGNEIDIRLNYLDTLGGQSTPEGLTVTIATATMTGGVSNPTLTDAIANLGDTSFDFIVCPYKDTASLDALDAFLNMQTGRWSWSKQIYGHYFAVNSGTFGDQTTLGASRNSPFGSILGIFDSPTPSWLIAAQYVGAVVQSLKNDPGRPLQTLPITGMFAPKPESRFELTERNSLLFSGISTFTVGDDGACRVEKIITTYQKNAFGSPDNSFLNVETMYLLAYILRFMKTRVTSKFGRVKLAANGTRFAQGSAIVTPNIIRADVIAAYQELEFNGYVQDSDAFAKGLIVEQNAQNKNRVDVLWPGTLINQLNIFALLAQFKL</sequence>
<dbReference type="AlphaFoldDB" id="A0A150HR37"/>
<accession>A0A150HR37</accession>
<evidence type="ECO:0000313" key="5">
    <source>
        <dbReference type="Proteomes" id="UP000075544"/>
    </source>
</evidence>
<evidence type="ECO:0000256" key="1">
    <source>
        <dbReference type="ARBA" id="ARBA00008005"/>
    </source>
</evidence>
<dbReference type="Pfam" id="PF17482">
    <property type="entry name" value="Phage_sheath_1C"/>
    <property type="match status" value="1"/>
</dbReference>
<comment type="similarity">
    <text evidence="1">Belongs to the myoviridae tail sheath protein family.</text>
</comment>
<protein>
    <submittedName>
        <fullName evidence="4">Phage tail sheath protein</fullName>
    </submittedName>
</protein>
<feature type="domain" description="Tail sheath protein C-terminal" evidence="3">
    <location>
        <begin position="389"/>
        <end position="501"/>
    </location>
</feature>
<dbReference type="Proteomes" id="UP000075544">
    <property type="component" value="Unassembled WGS sequence"/>
</dbReference>